<organism evidence="2 3">
    <name type="scientific">Streptomyces tsukubensis</name>
    <dbReference type="NCBI Taxonomy" id="83656"/>
    <lineage>
        <taxon>Bacteria</taxon>
        <taxon>Bacillati</taxon>
        <taxon>Actinomycetota</taxon>
        <taxon>Actinomycetes</taxon>
        <taxon>Kitasatosporales</taxon>
        <taxon>Streptomycetaceae</taxon>
        <taxon>Streptomyces</taxon>
    </lineage>
</organism>
<keyword evidence="2" id="KW-0808">Transferase</keyword>
<evidence type="ECO:0000259" key="1">
    <source>
        <dbReference type="Pfam" id="PF00483"/>
    </source>
</evidence>
<evidence type="ECO:0000313" key="2">
    <source>
        <dbReference type="EMBL" id="OON80914.1"/>
    </source>
</evidence>
<dbReference type="EMBL" id="MVFC01000006">
    <property type="protein sequence ID" value="OON80914.1"/>
    <property type="molecule type" value="Genomic_DNA"/>
</dbReference>
<dbReference type="RefSeq" id="WP_077967200.1">
    <property type="nucleotide sequence ID" value="NZ_CP045178.1"/>
</dbReference>
<dbReference type="Pfam" id="PF00483">
    <property type="entry name" value="NTP_transferase"/>
    <property type="match status" value="1"/>
</dbReference>
<dbReference type="OrthoDB" id="9803871at2"/>
<dbReference type="STRING" id="83656.B1H18_11140"/>
<dbReference type="InterPro" id="IPR029044">
    <property type="entry name" value="Nucleotide-diphossugar_trans"/>
</dbReference>
<reference evidence="2 3" key="1">
    <citation type="submission" date="2017-02" db="EMBL/GenBank/DDBJ databases">
        <title>Draft Genome Sequence of Streptomyces tsukubaensis F601, a Producer of the immunosuppressant tacrolimus FK506.</title>
        <authorList>
            <person name="Zong G."/>
            <person name="Zhong C."/>
            <person name="Fu J."/>
            <person name="Qin R."/>
            <person name="Cao G."/>
        </authorList>
    </citation>
    <scope>NUCLEOTIDE SEQUENCE [LARGE SCALE GENOMIC DNA]</scope>
    <source>
        <strain evidence="2 3">F601</strain>
    </source>
</reference>
<dbReference type="Proteomes" id="UP000190539">
    <property type="component" value="Unassembled WGS sequence"/>
</dbReference>
<dbReference type="Gene3D" id="2.160.10.10">
    <property type="entry name" value="Hexapeptide repeat proteins"/>
    <property type="match status" value="1"/>
</dbReference>
<dbReference type="Gene3D" id="3.90.550.10">
    <property type="entry name" value="Spore Coat Polysaccharide Biosynthesis Protein SpsA, Chain A"/>
    <property type="match status" value="1"/>
</dbReference>
<dbReference type="PANTHER" id="PTHR42883:SF2">
    <property type="entry name" value="THYMIDYLYLTRANSFERASE"/>
    <property type="match status" value="1"/>
</dbReference>
<evidence type="ECO:0000313" key="3">
    <source>
        <dbReference type="Proteomes" id="UP000190539"/>
    </source>
</evidence>
<proteinExistence type="predicted"/>
<accession>A0A1V4ABY3</accession>
<dbReference type="InterPro" id="IPR005835">
    <property type="entry name" value="NTP_transferase_dom"/>
</dbReference>
<dbReference type="SUPFAM" id="SSF53448">
    <property type="entry name" value="Nucleotide-diphospho-sugar transferases"/>
    <property type="match status" value="1"/>
</dbReference>
<keyword evidence="3" id="KW-1185">Reference proteome</keyword>
<feature type="domain" description="Nucleotidyl transferase" evidence="1">
    <location>
        <begin position="2"/>
        <end position="235"/>
    </location>
</feature>
<sequence length="355" mass="38158">MKALVLAGGMGTRLRPLTHSMPKQLVPLANKPVLCHGLEDIARTGVTDVGIIVGDWHREIEEAVGDGERFGLRITYLPQEAPFGLAHCVLVAREFLADDDFLMYLGDNIFADGVHALADAFRRNRPAAQVAVTAVDSPQEYGVAVTAPDGRVLGLQEKPREPRSNLAVTGAYFFTSEIHEAIARIRPSTRGEWEITDAIQALIDRGSEVRAVRLPDWWKDTGRVEDILDCNQLLLDHVTTSVRGSVDAASTVLGPVVVEPGARIIRSHLRGPLIIGAGCVIEDSYVGPHTAVGANCVLTDAGISHSIMLQDATVTDVNGIHRSVIGRSARVGAPVNGTGRHRLVVGDHTELEVVA</sequence>
<dbReference type="AlphaFoldDB" id="A0A1V4ABY3"/>
<name>A0A1V4ABY3_9ACTN</name>
<comment type="caution">
    <text evidence="2">The sequence shown here is derived from an EMBL/GenBank/DDBJ whole genome shotgun (WGS) entry which is preliminary data.</text>
</comment>
<dbReference type="InterPro" id="IPR005908">
    <property type="entry name" value="G1P_thy_trans_l"/>
</dbReference>
<protein>
    <submittedName>
        <fullName evidence="2">Glucose-1-phosphate thymidylyltransferase</fullName>
    </submittedName>
</protein>
<dbReference type="GO" id="GO:0016740">
    <property type="term" value="F:transferase activity"/>
    <property type="evidence" value="ECO:0007669"/>
    <property type="project" value="UniProtKB-KW"/>
</dbReference>
<dbReference type="PANTHER" id="PTHR42883">
    <property type="entry name" value="GLUCOSE-1-PHOSPHATE THYMIDYLTRANSFERASE"/>
    <property type="match status" value="1"/>
</dbReference>
<dbReference type="NCBIfam" id="TIGR01208">
    <property type="entry name" value="rmlA_long"/>
    <property type="match status" value="1"/>
</dbReference>
<dbReference type="CDD" id="cd04189">
    <property type="entry name" value="G1P_TT_long"/>
    <property type="match status" value="1"/>
</dbReference>
<gene>
    <name evidence="2" type="ORF">B1H18_11140</name>
</gene>